<proteinExistence type="predicted"/>
<gene>
    <name evidence="2" type="ORF">RUM44_009450</name>
</gene>
<evidence type="ECO:0000256" key="1">
    <source>
        <dbReference type="SAM" id="MobiDB-lite"/>
    </source>
</evidence>
<organism evidence="2 3">
    <name type="scientific">Polyplax serrata</name>
    <name type="common">Common mouse louse</name>
    <dbReference type="NCBI Taxonomy" id="468196"/>
    <lineage>
        <taxon>Eukaryota</taxon>
        <taxon>Metazoa</taxon>
        <taxon>Ecdysozoa</taxon>
        <taxon>Arthropoda</taxon>
        <taxon>Hexapoda</taxon>
        <taxon>Insecta</taxon>
        <taxon>Pterygota</taxon>
        <taxon>Neoptera</taxon>
        <taxon>Paraneoptera</taxon>
        <taxon>Psocodea</taxon>
        <taxon>Troctomorpha</taxon>
        <taxon>Phthiraptera</taxon>
        <taxon>Anoplura</taxon>
        <taxon>Polyplacidae</taxon>
        <taxon>Polyplax</taxon>
    </lineage>
</organism>
<keyword evidence="3" id="KW-1185">Reference proteome</keyword>
<evidence type="ECO:0000313" key="2">
    <source>
        <dbReference type="EMBL" id="KAK6626973.1"/>
    </source>
</evidence>
<comment type="caution">
    <text evidence="2">The sequence shown here is derived from an EMBL/GenBank/DDBJ whole genome shotgun (WGS) entry which is preliminary data.</text>
</comment>
<accession>A0ABR1ASZ2</accession>
<protein>
    <submittedName>
        <fullName evidence="2">Uncharacterized protein</fullName>
    </submittedName>
</protein>
<evidence type="ECO:0000313" key="3">
    <source>
        <dbReference type="Proteomes" id="UP001359485"/>
    </source>
</evidence>
<feature type="region of interest" description="Disordered" evidence="1">
    <location>
        <begin position="1"/>
        <end position="20"/>
    </location>
</feature>
<dbReference type="EMBL" id="JAWJWF010000045">
    <property type="protein sequence ID" value="KAK6626973.1"/>
    <property type="molecule type" value="Genomic_DNA"/>
</dbReference>
<reference evidence="2 3" key="1">
    <citation type="submission" date="2023-09" db="EMBL/GenBank/DDBJ databases">
        <title>Genomes of two closely related lineages of the louse Polyplax serrata with different host specificities.</title>
        <authorList>
            <person name="Martinu J."/>
            <person name="Tarabai H."/>
            <person name="Stefka J."/>
            <person name="Hypsa V."/>
        </authorList>
    </citation>
    <scope>NUCLEOTIDE SEQUENCE [LARGE SCALE GENOMIC DNA]</scope>
    <source>
        <strain evidence="2">98ZLc_SE</strain>
    </source>
</reference>
<name>A0ABR1ASZ2_POLSC</name>
<sequence>MNDSTLGVVRPIDDKGPRRYPPSYMEITAKGQAHRKCNVAPPINQGSDKTATKRFLRPFRRGENRHVGPSGPVGSSSWTVVSLKYDLAEVLY</sequence>
<dbReference type="Proteomes" id="UP001359485">
    <property type="component" value="Unassembled WGS sequence"/>
</dbReference>